<keyword evidence="1" id="KW-0472">Membrane</keyword>
<protein>
    <submittedName>
        <fullName evidence="2">Uncharacterized protein</fullName>
    </submittedName>
</protein>
<proteinExistence type="predicted"/>
<accession>F1BUQ3</accession>
<keyword evidence="3" id="KW-1185">Reference proteome</keyword>
<dbReference type="KEGG" id="vg:14297576"/>
<keyword evidence="1" id="KW-1133">Transmembrane helix</keyword>
<feature type="transmembrane region" description="Helical" evidence="1">
    <location>
        <begin position="21"/>
        <end position="39"/>
    </location>
</feature>
<evidence type="ECO:0000256" key="1">
    <source>
        <dbReference type="SAM" id="Phobius"/>
    </source>
</evidence>
<dbReference type="GeneID" id="14297576"/>
<evidence type="ECO:0000313" key="3">
    <source>
        <dbReference type="Proteomes" id="UP000008648"/>
    </source>
</evidence>
<feature type="transmembrane region" description="Helical" evidence="1">
    <location>
        <begin position="100"/>
        <end position="118"/>
    </location>
</feature>
<dbReference type="Proteomes" id="UP000008648">
    <property type="component" value="Segment"/>
</dbReference>
<sequence>MSLRIQASITRSTRITSYTRFTAAWRSLIWLCGVTPAVWPMPFVQTPALHWYGEVRQPSASAISCSPASDVFRVLNCGNRAAMASTAATVQRLAVWLKVHPLHALALQFIGFAAVMPVNKKGRHVNHHGDHGHAGANHKGNLLRRVAAKPHQDEADQVVNQRADFLHVC</sequence>
<dbReference type="RefSeq" id="YP_007238024.1">
    <property type="nucleotide sequence ID" value="NC_019932.1"/>
</dbReference>
<reference evidence="2 3" key="1">
    <citation type="submission" date="2010-08" db="EMBL/GenBank/DDBJ databases">
        <title>Genomic sequence of temperate phage ENT90 isolated from Erwinia amylovora.</title>
        <authorList>
            <person name="Lee Y.-D."/>
            <person name="Park J.-H."/>
        </authorList>
    </citation>
    <scope>NUCLEOTIDE SEQUENCE [LARGE SCALE GENOMIC DNA]</scope>
</reference>
<dbReference type="EMBL" id="HQ110084">
    <property type="protein sequence ID" value="ADX32429.1"/>
    <property type="molecule type" value="Genomic_DNA"/>
</dbReference>
<name>F1BUQ3_9CAUD</name>
<keyword evidence="1" id="KW-0812">Transmembrane</keyword>
<evidence type="ECO:0000313" key="2">
    <source>
        <dbReference type="EMBL" id="ADX32429.1"/>
    </source>
</evidence>
<organism evidence="2 3">
    <name type="scientific">Erwinia phage ENT90</name>
    <dbReference type="NCBI Taxonomy" id="947843"/>
    <lineage>
        <taxon>Viruses</taxon>
        <taxon>Duplodnaviria</taxon>
        <taxon>Heunggongvirae</taxon>
        <taxon>Uroviricota</taxon>
        <taxon>Caudoviricetes</taxon>
        <taxon>Peduoviridae</taxon>
        <taxon>Entnonagintavirus</taxon>
        <taxon>Entnonagintavirus ENT90</taxon>
    </lineage>
</organism>